<evidence type="ECO:0000313" key="2">
    <source>
        <dbReference type="EMBL" id="NYE45376.1"/>
    </source>
</evidence>
<protein>
    <recommendedName>
        <fullName evidence="1">Styrene monooxygenase StyA putative substrate binding domain-containing protein</fullName>
    </recommendedName>
</protein>
<dbReference type="Pfam" id="PF17885">
    <property type="entry name" value="Smoa_sbd"/>
    <property type="match status" value="1"/>
</dbReference>
<keyword evidence="3" id="KW-1185">Reference proteome</keyword>
<evidence type="ECO:0000313" key="3">
    <source>
        <dbReference type="Proteomes" id="UP000589036"/>
    </source>
</evidence>
<name>A0A852TM81_9ACTN</name>
<comment type="caution">
    <text evidence="2">The sequence shown here is derived from an EMBL/GenBank/DDBJ whole genome shotgun (WGS) entry which is preliminary data.</text>
</comment>
<dbReference type="Gene3D" id="3.50.50.60">
    <property type="entry name" value="FAD/NAD(P)-binding domain"/>
    <property type="match status" value="2"/>
</dbReference>
<sequence>MRKILIVGGGQSGLQLALCLQEHDYDVTLMTVRSSEELYTGRAVSMQILYDAAREAEREYGLNFWDEEAQPLAGTRITGYAPDGATAFDWTGRLDAPAQSIDERVKMSVWQEVFEERGGRVVLHGATVTDLDRLALMFDLTVVATGHSGLADMFPVDTSRDLARMPRVATAIAYVQDAPDHPDQDGIGVDIVPGLGHVIAWPGYSVPGRCRQICITGAADGPMSRFPQRLTPEAHLDVMLDLIGEYLPHRHEVYRGARLADGRAVTVDHANPLVRVPVAHLPSGRSVLGMGDTVVVTSPALQQDANNASMAAKVYLEAILEHGDRPFDDDFMHAAFARYMDYAGPFTSEIAAHLHFNPPYVVDFCLAANRHQALADRFANGFGDPADLAAWFADEADTRAVIEEHERSADAPAAGTRV</sequence>
<dbReference type="EMBL" id="JACCCC010000001">
    <property type="protein sequence ID" value="NYE45376.1"/>
    <property type="molecule type" value="Genomic_DNA"/>
</dbReference>
<proteinExistence type="predicted"/>
<organism evidence="2 3">
    <name type="scientific">Spinactinospora alkalitolerans</name>
    <dbReference type="NCBI Taxonomy" id="687207"/>
    <lineage>
        <taxon>Bacteria</taxon>
        <taxon>Bacillati</taxon>
        <taxon>Actinomycetota</taxon>
        <taxon>Actinomycetes</taxon>
        <taxon>Streptosporangiales</taxon>
        <taxon>Nocardiopsidaceae</taxon>
        <taxon>Spinactinospora</taxon>
    </lineage>
</organism>
<dbReference type="InterPro" id="IPR036188">
    <property type="entry name" value="FAD/NAD-bd_sf"/>
</dbReference>
<dbReference type="Proteomes" id="UP000589036">
    <property type="component" value="Unassembled WGS sequence"/>
</dbReference>
<dbReference type="InterPro" id="IPR041654">
    <property type="entry name" value="StyA_sbd"/>
</dbReference>
<dbReference type="Gene3D" id="3.30.9.40">
    <property type="match status" value="1"/>
</dbReference>
<accession>A0A852TM81</accession>
<dbReference type="RefSeq" id="WP_179641609.1">
    <property type="nucleotide sequence ID" value="NZ_BAAAYY010000007.1"/>
</dbReference>
<reference evidence="2 3" key="1">
    <citation type="submission" date="2020-07" db="EMBL/GenBank/DDBJ databases">
        <title>Sequencing the genomes of 1000 actinobacteria strains.</title>
        <authorList>
            <person name="Klenk H.-P."/>
        </authorList>
    </citation>
    <scope>NUCLEOTIDE SEQUENCE [LARGE SCALE GENOMIC DNA]</scope>
    <source>
        <strain evidence="2 3">CXB654</strain>
    </source>
</reference>
<dbReference type="SUPFAM" id="SSF51905">
    <property type="entry name" value="FAD/NAD(P)-binding domain"/>
    <property type="match status" value="1"/>
</dbReference>
<gene>
    <name evidence="2" type="ORF">HDA32_000496</name>
</gene>
<dbReference type="AlphaFoldDB" id="A0A852TM81"/>
<feature type="domain" description="Styrene monooxygenase StyA putative substrate binding" evidence="1">
    <location>
        <begin position="146"/>
        <end position="252"/>
    </location>
</feature>
<evidence type="ECO:0000259" key="1">
    <source>
        <dbReference type="Pfam" id="PF17885"/>
    </source>
</evidence>